<comment type="caution">
    <text evidence="1">The sequence shown here is derived from an EMBL/GenBank/DDBJ whole genome shotgun (WGS) entry which is preliminary data.</text>
</comment>
<dbReference type="InterPro" id="IPR035948">
    <property type="entry name" value="YwqG-like_sf"/>
</dbReference>
<organism evidence="1 2">
    <name type="scientific">Lysinibacillus fusiformis</name>
    <dbReference type="NCBI Taxonomy" id="28031"/>
    <lineage>
        <taxon>Bacteria</taxon>
        <taxon>Bacillati</taxon>
        <taxon>Bacillota</taxon>
        <taxon>Bacilli</taxon>
        <taxon>Bacillales</taxon>
        <taxon>Bacillaceae</taxon>
        <taxon>Lysinibacillus</taxon>
    </lineage>
</organism>
<dbReference type="AlphaFoldDB" id="A0A2I0UXC2"/>
<dbReference type="InterPro" id="IPR015315">
    <property type="entry name" value="DUF1963"/>
</dbReference>
<sequence length="264" mass="30611">MNKATNFLLPKELEAFRSEIEDTLLSTIIIQPYQRSTTLTESKFAGEPYLPSFQTYPKDLTGEPMRLLAQINFAEIPPLLGFPSRGLLQFFISANTFKTTTVNYYEDIFQQFYKVRFYPTVNDSAAHSQQAHFSIPTTLDGFPIRQELALQFQLTQEPISALDYRAQRHLPFLLSSQMDDVQEIYLQHFLGAGAKIGGYAYYLNEDIHQESLLLQRYNVLLLQIDSHDELGIMWADCGVGKFFINREKLLQKDFSDILFQWENY</sequence>
<dbReference type="Pfam" id="PF09234">
    <property type="entry name" value="DUF1963"/>
    <property type="match status" value="1"/>
</dbReference>
<proteinExistence type="predicted"/>
<evidence type="ECO:0000313" key="2">
    <source>
        <dbReference type="Proteomes" id="UP000234956"/>
    </source>
</evidence>
<dbReference type="EMBL" id="PDFK01000006">
    <property type="protein sequence ID" value="PKU50622.1"/>
    <property type="molecule type" value="Genomic_DNA"/>
</dbReference>
<accession>A0A2I0UXC2</accession>
<protein>
    <submittedName>
        <fullName evidence="1">DUF1963 domain-containing protein</fullName>
    </submittedName>
</protein>
<reference evidence="1 2" key="1">
    <citation type="submission" date="2017-10" db="EMBL/GenBank/DDBJ databases">
        <title>Draft genome of Lysinibacillus fusiformis strain Juneja, a laboratory-derived pathogen of Drosophila melanogaster.</title>
        <authorList>
            <person name="Smith B.R."/>
            <person name="Unckless R.L."/>
        </authorList>
    </citation>
    <scope>NUCLEOTIDE SEQUENCE [LARGE SCALE GENOMIC DNA]</scope>
    <source>
        <strain evidence="1 2">Juneja</strain>
    </source>
</reference>
<dbReference type="SUPFAM" id="SSF103032">
    <property type="entry name" value="Hypothetical protein YwqG"/>
    <property type="match status" value="1"/>
</dbReference>
<gene>
    <name evidence="1" type="ORF">CRI88_17745</name>
</gene>
<name>A0A2I0UXC2_9BACI</name>
<dbReference type="Gene3D" id="2.30.320.10">
    <property type="entry name" value="YwqG-like"/>
    <property type="match status" value="1"/>
</dbReference>
<dbReference type="Proteomes" id="UP000234956">
    <property type="component" value="Unassembled WGS sequence"/>
</dbReference>
<evidence type="ECO:0000313" key="1">
    <source>
        <dbReference type="EMBL" id="PKU50622.1"/>
    </source>
</evidence>
<dbReference type="PANTHER" id="PTHR36436:SF6">
    <property type="entry name" value="SLL5081 PROTEIN"/>
    <property type="match status" value="1"/>
</dbReference>
<dbReference type="RefSeq" id="WP_036119169.1">
    <property type="nucleotide sequence ID" value="NZ_PDFK01000006.1"/>
</dbReference>
<dbReference type="PANTHER" id="PTHR36436">
    <property type="entry name" value="SLL5081 PROTEIN"/>
    <property type="match status" value="1"/>
</dbReference>